<proteinExistence type="predicted"/>
<evidence type="ECO:0000313" key="2">
    <source>
        <dbReference type="Proteomes" id="UP000198928"/>
    </source>
</evidence>
<accession>A0A1I3Z5U5</accession>
<dbReference type="RefSeq" id="WP_093849186.1">
    <property type="nucleotide sequence ID" value="NZ_FOSG01000005.1"/>
</dbReference>
<dbReference type="EMBL" id="FOSG01000005">
    <property type="protein sequence ID" value="SFK38936.1"/>
    <property type="molecule type" value="Genomic_DNA"/>
</dbReference>
<dbReference type="Pfam" id="PF10117">
    <property type="entry name" value="McrBC"/>
    <property type="match status" value="1"/>
</dbReference>
<sequence length="422" mass="46613">MTAPRRGGPFPVELAEGDDWSTWALTTAQLDTLRTRAEKIVDIQPAERGSEGWRWRLKAKRTVGTVRFGSGEDAVQLRITPKVPVDRLLHLLAHAPDRARWDHGLVDTAAREELFPAVARTFVRTAERALRPGPLSGYQGREDTSTTLRGRLRVAAQLRRRPGLALPLEVAYDEHTPDILENRLLLGAARRLARLPGLEPSVRSRLCGLDVLLDGVTAPAPGARLPVWTPTRLNARYGPALRLAELVLRGASFEYADGRRVRVDGLLLNMEKVYEDFLAAALGAVLQRRAGGRPQPHPRTHHLDDRREHVLLPDLVHLLPDDGGALRPAVVVDAKYQEGLRRENLYQMLAYCTRFGLHEGHLICVAGDVDGTAVRVPAPGGTITLHRHVLDLSLPRQALTARLDDLGRTILRARTPAARPGA</sequence>
<dbReference type="InterPro" id="IPR019292">
    <property type="entry name" value="McrC"/>
</dbReference>
<dbReference type="Proteomes" id="UP000198928">
    <property type="component" value="Unassembled WGS sequence"/>
</dbReference>
<name>A0A1I3Z5U5_9ACTN</name>
<dbReference type="AlphaFoldDB" id="A0A1I3Z5U5"/>
<keyword evidence="2" id="KW-1185">Reference proteome</keyword>
<protein>
    <submittedName>
        <fullName evidence="1">5-methylcytosine-specific restriction enzyme subunit McrC</fullName>
    </submittedName>
</protein>
<organism evidence="1 2">
    <name type="scientific">Streptomyces pini</name>
    <dbReference type="NCBI Taxonomy" id="1520580"/>
    <lineage>
        <taxon>Bacteria</taxon>
        <taxon>Bacillati</taxon>
        <taxon>Actinomycetota</taxon>
        <taxon>Actinomycetes</taxon>
        <taxon>Kitasatosporales</taxon>
        <taxon>Streptomycetaceae</taxon>
        <taxon>Streptomyces</taxon>
    </lineage>
</organism>
<dbReference type="OrthoDB" id="5148566at2"/>
<dbReference type="PANTHER" id="PTHR38733">
    <property type="entry name" value="PROTEIN MCRC"/>
    <property type="match status" value="1"/>
</dbReference>
<gene>
    <name evidence="1" type="ORF">SAMN05192584_105320</name>
</gene>
<reference evidence="2" key="1">
    <citation type="submission" date="2016-10" db="EMBL/GenBank/DDBJ databases">
        <authorList>
            <person name="Varghese N."/>
            <person name="Submissions S."/>
        </authorList>
    </citation>
    <scope>NUCLEOTIDE SEQUENCE [LARGE SCALE GENOMIC DNA]</scope>
    <source>
        <strain evidence="2">PL19</strain>
    </source>
</reference>
<evidence type="ECO:0000313" key="1">
    <source>
        <dbReference type="EMBL" id="SFK38936.1"/>
    </source>
</evidence>
<dbReference type="PANTHER" id="PTHR38733:SF1">
    <property type="entry name" value="TYPE IV METHYL-DIRECTED RESTRICTION ENZYME ECOKMCRBC"/>
    <property type="match status" value="1"/>
</dbReference>